<dbReference type="RefSeq" id="WP_320183906.1">
    <property type="nucleotide sequence ID" value="NZ_CP138332.1"/>
</dbReference>
<evidence type="ECO:0000256" key="3">
    <source>
        <dbReference type="SAM" id="Phobius"/>
    </source>
</evidence>
<dbReference type="Proteomes" id="UP001597525">
    <property type="component" value="Unassembled WGS sequence"/>
</dbReference>
<keyword evidence="2" id="KW-0378">Hydrolase</keyword>
<reference evidence="6" key="1">
    <citation type="journal article" date="2019" name="Int. J. Syst. Evol. Microbiol.">
        <title>The Global Catalogue of Microorganisms (GCM) 10K type strain sequencing project: providing services to taxonomists for standard genome sequencing and annotation.</title>
        <authorList>
            <consortium name="The Broad Institute Genomics Platform"/>
            <consortium name="The Broad Institute Genome Sequencing Center for Infectious Disease"/>
            <person name="Wu L."/>
            <person name="Ma J."/>
        </authorList>
    </citation>
    <scope>NUCLEOTIDE SEQUENCE [LARGE SCALE GENOMIC DNA]</scope>
    <source>
        <strain evidence="6">KCTC 22814</strain>
    </source>
</reference>
<protein>
    <submittedName>
        <fullName evidence="5">Metallophosphoesterase</fullName>
    </submittedName>
</protein>
<keyword evidence="3" id="KW-1133">Transmembrane helix</keyword>
<keyword evidence="3" id="KW-0472">Membrane</keyword>
<evidence type="ECO:0000256" key="1">
    <source>
        <dbReference type="ARBA" id="ARBA00022723"/>
    </source>
</evidence>
<gene>
    <name evidence="5" type="ORF">ACFS7Y_01885</name>
</gene>
<dbReference type="Pfam" id="PF00149">
    <property type="entry name" value="Metallophos"/>
    <property type="match status" value="1"/>
</dbReference>
<dbReference type="InterPro" id="IPR004843">
    <property type="entry name" value="Calcineurin-like_PHP"/>
</dbReference>
<dbReference type="EMBL" id="JBHUPB010000003">
    <property type="protein sequence ID" value="MFD2966114.1"/>
    <property type="molecule type" value="Genomic_DNA"/>
</dbReference>
<dbReference type="InterPro" id="IPR051158">
    <property type="entry name" value="Metallophosphoesterase_sf"/>
</dbReference>
<dbReference type="Gene3D" id="3.60.21.10">
    <property type="match status" value="1"/>
</dbReference>
<dbReference type="SUPFAM" id="SSF56300">
    <property type="entry name" value="Metallo-dependent phosphatases"/>
    <property type="match status" value="1"/>
</dbReference>
<feature type="transmembrane region" description="Helical" evidence="3">
    <location>
        <begin position="102"/>
        <end position="124"/>
    </location>
</feature>
<evidence type="ECO:0000259" key="4">
    <source>
        <dbReference type="Pfam" id="PF00149"/>
    </source>
</evidence>
<dbReference type="PANTHER" id="PTHR31302:SF31">
    <property type="entry name" value="PHOSPHODIESTERASE YAEI"/>
    <property type="match status" value="1"/>
</dbReference>
<dbReference type="InterPro" id="IPR029052">
    <property type="entry name" value="Metallo-depent_PP-like"/>
</dbReference>
<dbReference type="CDD" id="cd07385">
    <property type="entry name" value="MPP_YkuE_C"/>
    <property type="match status" value="1"/>
</dbReference>
<name>A0ABW6BC96_9SPHI</name>
<feature type="domain" description="Calcineurin-like phosphoesterase" evidence="4">
    <location>
        <begin position="150"/>
        <end position="330"/>
    </location>
</feature>
<feature type="transmembrane region" description="Helical" evidence="3">
    <location>
        <begin position="5"/>
        <end position="23"/>
    </location>
</feature>
<evidence type="ECO:0000313" key="6">
    <source>
        <dbReference type="Proteomes" id="UP001597525"/>
    </source>
</evidence>
<evidence type="ECO:0000256" key="2">
    <source>
        <dbReference type="ARBA" id="ARBA00022801"/>
    </source>
</evidence>
<keyword evidence="3" id="KW-0812">Transmembrane</keyword>
<accession>A0ABW6BC96</accession>
<evidence type="ECO:0000313" key="5">
    <source>
        <dbReference type="EMBL" id="MFD2966114.1"/>
    </source>
</evidence>
<feature type="transmembrane region" description="Helical" evidence="3">
    <location>
        <begin position="35"/>
        <end position="56"/>
    </location>
</feature>
<organism evidence="5 6">
    <name type="scientific">Sphingobacterium bambusae</name>
    <dbReference type="NCBI Taxonomy" id="662858"/>
    <lineage>
        <taxon>Bacteria</taxon>
        <taxon>Pseudomonadati</taxon>
        <taxon>Bacteroidota</taxon>
        <taxon>Sphingobacteriia</taxon>
        <taxon>Sphingobacteriales</taxon>
        <taxon>Sphingobacteriaceae</taxon>
        <taxon>Sphingobacterium</taxon>
    </lineage>
</organism>
<sequence>MAKRIILLIILLVIGDIYFYQAVSTLTVVPGMAFLYWAIDLGLIFALSSIALVPAFRARAKDYLPWLISALMLSLIPKLLASPILLGEDIVRLLTGFAYRNIYVSEAALLIAVGTFLIMIFGLTRGKYHYKVRRETLYFPNLPTAFDGFTITQLSDIHSGSLKNKRRVQQGVDLANAQESDLILFTGDLVNNTAEEMKPWSSTFGELRASYGKYSVLGNHDYGDYVRWESQQAKSYNLQQLEEVHHEIGFQLLRNRSMNIHKGNASISLVGVENWGKGGFQQYGDLNRATENVDKAAFKILMSHDPSHWTEQVIDHPQDVQLTLSGHTHGMQFGLDLPFLRWSPIQYFYKQWAGLYQQDGKYLYVNRGFGFHGLQGRIGIWPEITVLTLKKAKVSTSV</sequence>
<dbReference type="PANTHER" id="PTHR31302">
    <property type="entry name" value="TRANSMEMBRANE PROTEIN WITH METALLOPHOSPHOESTERASE DOMAIN-RELATED"/>
    <property type="match status" value="1"/>
</dbReference>
<comment type="caution">
    <text evidence="5">The sequence shown here is derived from an EMBL/GenBank/DDBJ whole genome shotgun (WGS) entry which is preliminary data.</text>
</comment>
<keyword evidence="1" id="KW-0479">Metal-binding</keyword>
<keyword evidence="6" id="KW-1185">Reference proteome</keyword>
<proteinExistence type="predicted"/>
<feature type="transmembrane region" description="Helical" evidence="3">
    <location>
        <begin position="63"/>
        <end position="82"/>
    </location>
</feature>